<keyword evidence="10" id="KW-1185">Reference proteome</keyword>
<dbReference type="SUPFAM" id="SSF50249">
    <property type="entry name" value="Nucleic acid-binding proteins"/>
    <property type="match status" value="1"/>
</dbReference>
<dbReference type="Gene3D" id="1.20.1440.120">
    <property type="entry name" value="Recombination protein O, C-terminal domain"/>
    <property type="match status" value="1"/>
</dbReference>
<accession>A0ABT3WEJ4</accession>
<comment type="function">
    <text evidence="7">Involved in DNA repair and RecF pathway recombination.</text>
</comment>
<dbReference type="PANTHER" id="PTHR33991">
    <property type="entry name" value="DNA REPAIR PROTEIN RECO"/>
    <property type="match status" value="1"/>
</dbReference>
<dbReference type="InterPro" id="IPR042242">
    <property type="entry name" value="RecO_C"/>
</dbReference>
<proteinExistence type="inferred from homology"/>
<dbReference type="Gene3D" id="2.40.50.140">
    <property type="entry name" value="Nucleic acid-binding proteins"/>
    <property type="match status" value="1"/>
</dbReference>
<evidence type="ECO:0000256" key="7">
    <source>
        <dbReference type="HAMAP-Rule" id="MF_00201"/>
    </source>
</evidence>
<dbReference type="PANTHER" id="PTHR33991:SF1">
    <property type="entry name" value="DNA REPAIR PROTEIN RECO"/>
    <property type="match status" value="1"/>
</dbReference>
<evidence type="ECO:0000259" key="8">
    <source>
        <dbReference type="Pfam" id="PF11967"/>
    </source>
</evidence>
<evidence type="ECO:0000313" key="10">
    <source>
        <dbReference type="Proteomes" id="UP001165576"/>
    </source>
</evidence>
<feature type="domain" description="DNA replication/recombination mediator RecO N-terminal" evidence="8">
    <location>
        <begin position="13"/>
        <end position="87"/>
    </location>
</feature>
<organism evidence="9 10">
    <name type="scientific">Bombella pluederhausensis</name>
    <dbReference type="NCBI Taxonomy" id="2967336"/>
    <lineage>
        <taxon>Bacteria</taxon>
        <taxon>Pseudomonadati</taxon>
        <taxon>Pseudomonadota</taxon>
        <taxon>Alphaproteobacteria</taxon>
        <taxon>Acetobacterales</taxon>
        <taxon>Acetobacteraceae</taxon>
        <taxon>Bombella</taxon>
    </lineage>
</organism>
<protein>
    <recommendedName>
        <fullName evidence="2 7">DNA repair protein RecO</fullName>
    </recommendedName>
    <alternativeName>
        <fullName evidence="6 7">Recombination protein O</fullName>
    </alternativeName>
</protein>
<keyword evidence="3 7" id="KW-0227">DNA damage</keyword>
<evidence type="ECO:0000256" key="5">
    <source>
        <dbReference type="ARBA" id="ARBA00023204"/>
    </source>
</evidence>
<comment type="similarity">
    <text evidence="1 7">Belongs to the RecO family.</text>
</comment>
<gene>
    <name evidence="7 9" type="primary">recO</name>
    <name evidence="9" type="ORF">NQF86_02325</name>
</gene>
<evidence type="ECO:0000256" key="3">
    <source>
        <dbReference type="ARBA" id="ARBA00022763"/>
    </source>
</evidence>
<reference evidence="9" key="1">
    <citation type="submission" date="2022-07" db="EMBL/GenBank/DDBJ databases">
        <title>Bombella genomes.</title>
        <authorList>
            <person name="Harer L."/>
            <person name="Styblova S."/>
            <person name="Ehrmann M."/>
        </authorList>
    </citation>
    <scope>NUCLEOTIDE SEQUENCE</scope>
    <source>
        <strain evidence="9">TMW 2.2543</strain>
    </source>
</reference>
<name>A0ABT3WEJ4_9PROT</name>
<dbReference type="HAMAP" id="MF_00201">
    <property type="entry name" value="RecO"/>
    <property type="match status" value="1"/>
</dbReference>
<dbReference type="InterPro" id="IPR022572">
    <property type="entry name" value="DNA_rep/recomb_RecO_N"/>
</dbReference>
<dbReference type="Pfam" id="PF11967">
    <property type="entry name" value="RecO_N"/>
    <property type="match status" value="1"/>
</dbReference>
<dbReference type="SUPFAM" id="SSF57863">
    <property type="entry name" value="ArfGap/RecO-like zinc finger"/>
    <property type="match status" value="1"/>
</dbReference>
<dbReference type="EMBL" id="JANIDY010000001">
    <property type="protein sequence ID" value="MCX5617512.1"/>
    <property type="molecule type" value="Genomic_DNA"/>
</dbReference>
<dbReference type="InterPro" id="IPR012340">
    <property type="entry name" value="NA-bd_OB-fold"/>
</dbReference>
<keyword evidence="5 7" id="KW-0234">DNA repair</keyword>
<dbReference type="Proteomes" id="UP001165576">
    <property type="component" value="Unassembled WGS sequence"/>
</dbReference>
<sequence length="268" mass="29556">MTEALFLFQGGVMEWEEPAIILRLSPHGESSLLVRVLTQKRGVYHALVKGGRSRRQAGLWQEGSLIMARWKARLPEQLGHMTAELVRPTASFLLDHPLALSLLSSACSLCSEALAEREPHEPLFASLAHFMGVLSVSAAEPPVALYFRWELILLQELGYGLTLDRCAVTDVREGLAYVSPRTGRAVSEEGAGDWKDRLLPLPSCLLNDDDEGEPFGWLSAARLSGHFLQRAVFAAHHRPLPAARDRLVTALYGLVEDGASGQEEKERV</sequence>
<dbReference type="InterPro" id="IPR037278">
    <property type="entry name" value="ARFGAP/RecO"/>
</dbReference>
<dbReference type="RefSeq" id="WP_266115991.1">
    <property type="nucleotide sequence ID" value="NZ_JANIDY010000001.1"/>
</dbReference>
<evidence type="ECO:0000256" key="1">
    <source>
        <dbReference type="ARBA" id="ARBA00007452"/>
    </source>
</evidence>
<dbReference type="InterPro" id="IPR003717">
    <property type="entry name" value="RecO"/>
</dbReference>
<evidence type="ECO:0000313" key="9">
    <source>
        <dbReference type="EMBL" id="MCX5617512.1"/>
    </source>
</evidence>
<evidence type="ECO:0000256" key="2">
    <source>
        <dbReference type="ARBA" id="ARBA00021310"/>
    </source>
</evidence>
<evidence type="ECO:0000256" key="4">
    <source>
        <dbReference type="ARBA" id="ARBA00023172"/>
    </source>
</evidence>
<evidence type="ECO:0000256" key="6">
    <source>
        <dbReference type="ARBA" id="ARBA00033409"/>
    </source>
</evidence>
<dbReference type="Pfam" id="PF02565">
    <property type="entry name" value="RecO_C"/>
    <property type="match status" value="1"/>
</dbReference>
<comment type="caution">
    <text evidence="9">The sequence shown here is derived from an EMBL/GenBank/DDBJ whole genome shotgun (WGS) entry which is preliminary data.</text>
</comment>
<keyword evidence="4 7" id="KW-0233">DNA recombination</keyword>
<dbReference type="NCBIfam" id="TIGR00613">
    <property type="entry name" value="reco"/>
    <property type="match status" value="1"/>
</dbReference>